<protein>
    <submittedName>
        <fullName evidence="1">Uncharacterized protein</fullName>
    </submittedName>
</protein>
<organism evidence="1 2">
    <name type="scientific">Porphyridium purpureum</name>
    <name type="common">Red alga</name>
    <name type="synonym">Porphyridium cruentum</name>
    <dbReference type="NCBI Taxonomy" id="35688"/>
    <lineage>
        <taxon>Eukaryota</taxon>
        <taxon>Rhodophyta</taxon>
        <taxon>Bangiophyceae</taxon>
        <taxon>Porphyridiales</taxon>
        <taxon>Porphyridiaceae</taxon>
        <taxon>Porphyridium</taxon>
    </lineage>
</organism>
<gene>
    <name evidence="1" type="ORF">FVE85_8832</name>
</gene>
<accession>A0A5J4YSH9</accession>
<dbReference type="EMBL" id="VRMN01000007">
    <property type="protein sequence ID" value="KAA8493387.1"/>
    <property type="molecule type" value="Genomic_DNA"/>
</dbReference>
<name>A0A5J4YSH9_PORPP</name>
<keyword evidence="2" id="KW-1185">Reference proteome</keyword>
<reference evidence="2" key="1">
    <citation type="journal article" date="2019" name="Nat. Commun.">
        <title>Expansion of phycobilisome linker gene families in mesophilic red algae.</title>
        <authorList>
            <person name="Lee J."/>
            <person name="Kim D."/>
            <person name="Bhattacharya D."/>
            <person name="Yoon H.S."/>
        </authorList>
    </citation>
    <scope>NUCLEOTIDE SEQUENCE [LARGE SCALE GENOMIC DNA]</scope>
    <source>
        <strain evidence="2">CCMP 1328</strain>
    </source>
</reference>
<dbReference type="AlphaFoldDB" id="A0A5J4YSH9"/>
<dbReference type="Proteomes" id="UP000324585">
    <property type="component" value="Unassembled WGS sequence"/>
</dbReference>
<evidence type="ECO:0000313" key="2">
    <source>
        <dbReference type="Proteomes" id="UP000324585"/>
    </source>
</evidence>
<comment type="caution">
    <text evidence="1">The sequence shown here is derived from an EMBL/GenBank/DDBJ whole genome shotgun (WGS) entry which is preliminary data.</text>
</comment>
<proteinExistence type="predicted"/>
<evidence type="ECO:0000313" key="1">
    <source>
        <dbReference type="EMBL" id="KAA8493387.1"/>
    </source>
</evidence>
<sequence>MSLYFLDTRRTRDARVGPDAQRPEPNAFPITQVWESSDAPEDDFVVSLSCVLWSERTVCHYETSSCDRTFHTHDGTRPTNTQAVRDPVKKDSKPIVLLQWSKRTNDVMSLRRHRYGL</sequence>